<dbReference type="EMBL" id="JAVRAF010000022">
    <property type="protein sequence ID" value="MDX8305579.1"/>
    <property type="molecule type" value="Genomic_DNA"/>
</dbReference>
<evidence type="ECO:0000313" key="1">
    <source>
        <dbReference type="EMBL" id="MDX8305579.1"/>
    </source>
</evidence>
<comment type="caution">
    <text evidence="1">The sequence shown here is derived from an EMBL/GenBank/DDBJ whole genome shotgun (WGS) entry which is preliminary data.</text>
</comment>
<organism evidence="1">
    <name type="scientific">Agrobacterium rosae</name>
    <dbReference type="NCBI Taxonomy" id="1972867"/>
    <lineage>
        <taxon>Bacteria</taxon>
        <taxon>Pseudomonadati</taxon>
        <taxon>Pseudomonadota</taxon>
        <taxon>Alphaproteobacteria</taxon>
        <taxon>Hyphomicrobiales</taxon>
        <taxon>Rhizobiaceae</taxon>
        <taxon>Rhizobium/Agrobacterium group</taxon>
        <taxon>Agrobacterium</taxon>
    </lineage>
</organism>
<name>A0AAW9FQ63_9HYPH</name>
<dbReference type="AlphaFoldDB" id="A0AAW9FQ63"/>
<gene>
    <name evidence="1" type="ORF">RMR22_25405</name>
</gene>
<evidence type="ECO:0008006" key="2">
    <source>
        <dbReference type="Google" id="ProtNLM"/>
    </source>
</evidence>
<reference evidence="1" key="1">
    <citation type="journal article" date="2023" name="Phytobiomes J">
        <title>Deciphering the key players within the bacterial microbiota associated with aerial crown gall tumors on rhododendron: Insights into the gallobiome.</title>
        <authorList>
            <person name="Kuzmanovic N."/>
            <person name="Nesme J."/>
            <person name="Wolf J."/>
            <person name="Neumann-Schaal M."/>
            <person name="Petersen J."/>
            <person name="Fernandez-Gnecco G."/>
            <person name="Sproeer C."/>
            <person name="Bunk B."/>
            <person name="Overmann J."/>
            <person name="Sorensen S.J."/>
            <person name="Idczak E."/>
            <person name="Smalla K."/>
        </authorList>
    </citation>
    <scope>NUCLEOTIDE SEQUENCE</scope>
    <source>
        <strain evidence="1">Rho-11.1</strain>
    </source>
</reference>
<dbReference type="RefSeq" id="WP_320203699.1">
    <property type="nucleotide sequence ID" value="NZ_CP192785.1"/>
</dbReference>
<accession>A0AAW9FQ63</accession>
<proteinExistence type="predicted"/>
<sequence length="266" mass="29893">MTLSLAATDHDELCHGWSWEIEDEDELVTQVARVTLGQYRHISKVLHGLAPRPPTTTAEHVADALDKLALDADGSSSRRDGWIFQVISWIAANANRGNAFIRAPHIRKADHGFDGMQLEMSPDGSTVSAVVIFEDKATTSPRSTVLNKVWPEVRKLEIGQRITELTHEATSMLEALHGSASDFAIEEAVEKIIWKEARRYRISITIGDEHLDEKVRKGLFKGFSDRVTGNVNRRRAETICIPDMRDWMEAFTDKVETRISELAPHV</sequence>
<protein>
    <recommendedName>
        <fullName evidence="2">DUF1837 domain-containing protein</fullName>
    </recommendedName>
</protein>